<name>A0A8X6J1I8_TRICU</name>
<sequence length="68" mass="7620">MEQPDGCSPAPGFLGLCAYYRKFVKIFSTIARPLHKLTEAKQEFIWTDDCNNSLNKLKGTWTSAPVLA</sequence>
<dbReference type="AlphaFoldDB" id="A0A8X6J1I8"/>
<dbReference type="OrthoDB" id="8052860at2759"/>
<evidence type="ECO:0000313" key="3">
    <source>
        <dbReference type="Proteomes" id="UP000887116"/>
    </source>
</evidence>
<dbReference type="EC" id="2.7.7.49" evidence="1"/>
<evidence type="ECO:0000313" key="2">
    <source>
        <dbReference type="EMBL" id="GFR15855.1"/>
    </source>
</evidence>
<dbReference type="PANTHER" id="PTHR37984">
    <property type="entry name" value="PROTEIN CBG26694"/>
    <property type="match status" value="1"/>
</dbReference>
<reference evidence="2" key="1">
    <citation type="submission" date="2020-07" db="EMBL/GenBank/DDBJ databases">
        <title>Multicomponent nature underlies the extraordinary mechanical properties of spider dragline silk.</title>
        <authorList>
            <person name="Kono N."/>
            <person name="Nakamura H."/>
            <person name="Mori M."/>
            <person name="Yoshida Y."/>
            <person name="Ohtoshi R."/>
            <person name="Malay A.D."/>
            <person name="Moran D.A.P."/>
            <person name="Tomita M."/>
            <person name="Numata K."/>
            <person name="Arakawa K."/>
        </authorList>
    </citation>
    <scope>NUCLEOTIDE SEQUENCE</scope>
</reference>
<proteinExistence type="predicted"/>
<organism evidence="2 3">
    <name type="scientific">Trichonephila clavata</name>
    <name type="common">Joro spider</name>
    <name type="synonym">Nephila clavata</name>
    <dbReference type="NCBI Taxonomy" id="2740835"/>
    <lineage>
        <taxon>Eukaryota</taxon>
        <taxon>Metazoa</taxon>
        <taxon>Ecdysozoa</taxon>
        <taxon>Arthropoda</taxon>
        <taxon>Chelicerata</taxon>
        <taxon>Arachnida</taxon>
        <taxon>Araneae</taxon>
        <taxon>Araneomorphae</taxon>
        <taxon>Entelegynae</taxon>
        <taxon>Araneoidea</taxon>
        <taxon>Nephilidae</taxon>
        <taxon>Trichonephila</taxon>
    </lineage>
</organism>
<evidence type="ECO:0000256" key="1">
    <source>
        <dbReference type="ARBA" id="ARBA00012493"/>
    </source>
</evidence>
<dbReference type="PANTHER" id="PTHR37984:SF5">
    <property type="entry name" value="PROTEIN NYNRIN-LIKE"/>
    <property type="match status" value="1"/>
</dbReference>
<dbReference type="SUPFAM" id="SSF56672">
    <property type="entry name" value="DNA/RNA polymerases"/>
    <property type="match status" value="1"/>
</dbReference>
<comment type="caution">
    <text evidence="2">The sequence shown here is derived from an EMBL/GenBank/DDBJ whole genome shotgun (WGS) entry which is preliminary data.</text>
</comment>
<protein>
    <recommendedName>
        <fullName evidence="1">RNA-directed DNA polymerase</fullName>
        <ecNumber evidence="1">2.7.7.49</ecNumber>
    </recommendedName>
</protein>
<keyword evidence="3" id="KW-1185">Reference proteome</keyword>
<accession>A0A8X6J1I8</accession>
<gene>
    <name evidence="2" type="primary">pol_1997</name>
    <name evidence="2" type="ORF">TNCT_518631</name>
</gene>
<dbReference type="InterPro" id="IPR043128">
    <property type="entry name" value="Rev_trsase/Diguanyl_cyclase"/>
</dbReference>
<dbReference type="InterPro" id="IPR050951">
    <property type="entry name" value="Retrovirus_Pol_polyprotein"/>
</dbReference>
<dbReference type="Gene3D" id="3.30.70.270">
    <property type="match status" value="1"/>
</dbReference>
<dbReference type="EMBL" id="BMAO01017460">
    <property type="protein sequence ID" value="GFR15855.1"/>
    <property type="molecule type" value="Genomic_DNA"/>
</dbReference>
<dbReference type="FunFam" id="3.30.70.270:FF:000020">
    <property type="entry name" value="Transposon Tf2-6 polyprotein-like Protein"/>
    <property type="match status" value="1"/>
</dbReference>
<dbReference type="Proteomes" id="UP000887116">
    <property type="component" value="Unassembled WGS sequence"/>
</dbReference>
<dbReference type="InterPro" id="IPR043502">
    <property type="entry name" value="DNA/RNA_pol_sf"/>
</dbReference>
<dbReference type="GO" id="GO:0003964">
    <property type="term" value="F:RNA-directed DNA polymerase activity"/>
    <property type="evidence" value="ECO:0007669"/>
    <property type="project" value="UniProtKB-EC"/>
</dbReference>